<keyword evidence="1" id="KW-0802">TPR repeat</keyword>
<dbReference type="SMART" id="SM00028">
    <property type="entry name" value="TPR"/>
    <property type="match status" value="1"/>
</dbReference>
<evidence type="ECO:0000313" key="2">
    <source>
        <dbReference type="EMBL" id="CUX78105.1"/>
    </source>
</evidence>
<dbReference type="InterPro" id="IPR011990">
    <property type="entry name" value="TPR-like_helical_dom_sf"/>
</dbReference>
<dbReference type="PROSITE" id="PS50005">
    <property type="entry name" value="TPR"/>
    <property type="match status" value="1"/>
</dbReference>
<reference evidence="3" key="1">
    <citation type="submission" date="2016-01" db="EMBL/GenBank/DDBJ databases">
        <authorList>
            <person name="Vorgias C.E."/>
        </authorList>
    </citation>
    <scope>NUCLEOTIDE SEQUENCE [LARGE SCALE GENOMIC DNA]</scope>
</reference>
<dbReference type="AlphaFoldDB" id="A0A160VST3"/>
<protein>
    <submittedName>
        <fullName evidence="2">Uncharacterized protein</fullName>
    </submittedName>
</protein>
<dbReference type="Proteomes" id="UP000093069">
    <property type="component" value="Chromosome I"/>
</dbReference>
<dbReference type="EMBL" id="LN999010">
    <property type="protein sequence ID" value="CUX78105.1"/>
    <property type="molecule type" value="Genomic_DNA"/>
</dbReference>
<dbReference type="InterPro" id="IPR019734">
    <property type="entry name" value="TPR_rpt"/>
</dbReference>
<organism evidence="2 3">
    <name type="scientific">Thermococcus chitonophagus</name>
    <dbReference type="NCBI Taxonomy" id="54262"/>
    <lineage>
        <taxon>Archaea</taxon>
        <taxon>Methanobacteriati</taxon>
        <taxon>Methanobacteriota</taxon>
        <taxon>Thermococci</taxon>
        <taxon>Thermococcales</taxon>
        <taxon>Thermococcaceae</taxon>
        <taxon>Thermococcus</taxon>
    </lineage>
</organism>
<dbReference type="SUPFAM" id="SSF48452">
    <property type="entry name" value="TPR-like"/>
    <property type="match status" value="1"/>
</dbReference>
<evidence type="ECO:0000313" key="3">
    <source>
        <dbReference type="Proteomes" id="UP000093069"/>
    </source>
</evidence>
<dbReference type="STRING" id="54262.CHITON_1326"/>
<sequence>MKSMDIKEIVNMIEKGLIEEALQYLDVLEDIEKVIVLAKASMVTGNFELIDDALYILEKSIKKPDDKIIGYSEIAMALAKMGDYESSTEYFNKAIELLNKLDQYSAAVSAMLIGNRLAKAGFYDSAFETFEYSFDQIIDLDIEVSRKTDLILSLADIIEKTGDELPSDIALKFYERAYDIFDKLKVGQRAGVLEKKIRLAKIFSLTRDPEIRKLSYEGRFKQAIYKAHERFSRDKRGIVLLEMTLWAKENNMPIKHELLEMALKELENSNTEDKDMKRAVEILTELDEFQKAIEFAEKIRDPKVRDEALAKIAEKLAELGEVKAVREIIIPRIESEEVKRRLFSKL</sequence>
<evidence type="ECO:0000256" key="1">
    <source>
        <dbReference type="PROSITE-ProRule" id="PRU00339"/>
    </source>
</evidence>
<accession>A0A160VST3</accession>
<dbReference type="KEGG" id="tch:CHITON_1326"/>
<gene>
    <name evidence="2" type="ORF">CHITON_1326</name>
</gene>
<dbReference type="Gene3D" id="1.25.40.10">
    <property type="entry name" value="Tetratricopeptide repeat domain"/>
    <property type="match status" value="1"/>
</dbReference>
<feature type="repeat" description="TPR" evidence="1">
    <location>
        <begin position="68"/>
        <end position="101"/>
    </location>
</feature>
<proteinExistence type="predicted"/>
<name>A0A160VST3_9EURY</name>